<evidence type="ECO:0000256" key="2">
    <source>
        <dbReference type="SAM" id="Phobius"/>
    </source>
</evidence>
<dbReference type="Proteomes" id="UP000321337">
    <property type="component" value="Unassembled WGS sequence"/>
</dbReference>
<feature type="transmembrane region" description="Helical" evidence="2">
    <location>
        <begin position="346"/>
        <end position="362"/>
    </location>
</feature>
<dbReference type="OrthoDB" id="8610629at2"/>
<evidence type="ECO:0000259" key="3">
    <source>
        <dbReference type="Pfam" id="PF07916"/>
    </source>
</evidence>
<dbReference type="Pfam" id="PF07916">
    <property type="entry name" value="TraG_N"/>
    <property type="match status" value="1"/>
</dbReference>
<accession>A0A512LA94</accession>
<dbReference type="RefSeq" id="WP_147074342.1">
    <property type="nucleotide sequence ID" value="NZ_AP021884.1"/>
</dbReference>
<gene>
    <name evidence="4" type="primary">traG</name>
    <name evidence="4" type="ORF">TPL01_25430</name>
</gene>
<feature type="region of interest" description="Disordered" evidence="1">
    <location>
        <begin position="828"/>
        <end position="857"/>
    </location>
</feature>
<name>A0A512LA94_9PROT</name>
<dbReference type="InterPro" id="IPR012931">
    <property type="entry name" value="TraG_N_Proteobacteria"/>
</dbReference>
<keyword evidence="2" id="KW-0812">Transmembrane</keyword>
<feature type="transmembrane region" description="Helical" evidence="2">
    <location>
        <begin position="60"/>
        <end position="81"/>
    </location>
</feature>
<evidence type="ECO:0000256" key="1">
    <source>
        <dbReference type="SAM" id="MobiDB-lite"/>
    </source>
</evidence>
<keyword evidence="2" id="KW-0472">Membrane</keyword>
<evidence type="ECO:0000313" key="4">
    <source>
        <dbReference type="EMBL" id="GEP31405.1"/>
    </source>
</evidence>
<comment type="caution">
    <text evidence="4">The sequence shown here is derived from an EMBL/GenBank/DDBJ whole genome shotgun (WGS) entry which is preliminary data.</text>
</comment>
<keyword evidence="5" id="KW-1185">Reference proteome</keyword>
<evidence type="ECO:0000313" key="5">
    <source>
        <dbReference type="Proteomes" id="UP000321337"/>
    </source>
</evidence>
<dbReference type="AlphaFoldDB" id="A0A512LA94"/>
<organism evidence="4 5">
    <name type="scientific">Sulfuriferula plumbiphila</name>
    <dbReference type="NCBI Taxonomy" id="171865"/>
    <lineage>
        <taxon>Bacteria</taxon>
        <taxon>Pseudomonadati</taxon>
        <taxon>Pseudomonadota</taxon>
        <taxon>Betaproteobacteria</taxon>
        <taxon>Nitrosomonadales</taxon>
        <taxon>Sulfuricellaceae</taxon>
        <taxon>Sulfuriferula</taxon>
    </lineage>
</organism>
<reference evidence="4 5" key="1">
    <citation type="submission" date="2019-07" db="EMBL/GenBank/DDBJ databases">
        <title>Whole genome shotgun sequence of Thiobacillus plumbophilus NBRC 107929.</title>
        <authorList>
            <person name="Hosoyama A."/>
            <person name="Uohara A."/>
            <person name="Ohji S."/>
            <person name="Ichikawa N."/>
        </authorList>
    </citation>
    <scope>NUCLEOTIDE SEQUENCE [LARGE SCALE GENOMIC DNA]</scope>
    <source>
        <strain evidence="4 5">NBRC 107929</strain>
    </source>
</reference>
<proteinExistence type="predicted"/>
<feature type="transmembrane region" description="Helical" evidence="2">
    <location>
        <begin position="29"/>
        <end position="51"/>
    </location>
</feature>
<protein>
    <recommendedName>
        <fullName evidence="3">TraG N-terminal Proteobacteria domain-containing protein</fullName>
    </recommendedName>
</protein>
<feature type="transmembrane region" description="Helical" evidence="2">
    <location>
        <begin position="374"/>
        <end position="395"/>
    </location>
</feature>
<feature type="compositionally biased region" description="Low complexity" evidence="1">
    <location>
        <begin position="836"/>
        <end position="851"/>
    </location>
</feature>
<feature type="transmembrane region" description="Helical" evidence="2">
    <location>
        <begin position="424"/>
        <end position="450"/>
    </location>
</feature>
<sequence length="925" mass="98389">MWEIYAYQNSDSLFGIFNAIAAIFGSSDYLSAVAVVAFCGFVAALIAYAFAPEKLQGWKWLGSVVLVFSILIVPKVTVGIVDKTGGAPVKVVANVPFGVAMFGGLTNMIGHTLTDLFETAFQVIPGPGALPSELTYQKNGLMFGNRLIRDTRNVVFQDPGFRTDLINFIHNCTMYDLIDGTIDPATFSSSADVWSLMASPNPARFSTLTASGGAVTIDTCPNVYLNLNGRIPAQITQIQGRLAFQLNPTLPSAAAAAVIASQIQQAYLKNSIADAAATAADLIRQNAVINAINDTSKIIGQKVNDPASMILAVGRAQAVAQTNASWLNYGKVAEQALPVFRNVVEAVTYALFPLFVLLLLLTSGRDTMLAVKSYIAILIWIQLWPPLYAVLNYMASIYASYDLAAAADLGGGLKALSLQTASTIYSSAISGEAVVGYLVISVPIIAWAALKRMENFGTALVGGLSGLQGSLTGATGGAAAGNVSMGNVSMDQMQLAPNRTSSFMNTWQDDMTGNTFSSNVLNGRTGVSLLRNQGFASRVVSMRVSEQDVTEANKQADTARSEAISANTERSAMLSDTFTRGLAKYRSSRSSGGTTSSSFEQMGENLNRLDQITKGVSDRTGLTQSQVAQIAFGASGHLGINTSFAGAQVQANSSKNYQSGLSADQQKILGTLTNDQIAEFKQFGDRVSRDSSVMNVIASDSREAKEMSSRLATATSRSERADATFAERTAFAERLSTAREHGETISIDIAQDPHNLDMFMRYAEQYGGNSAAAFALFDAELARQGLRPNHVFSDGTALPASFDDIRARHDQAATDPQLNPDTAAIDHQHRKEVSRAKTSAPSAAGSATPSAMRSDIQAQGAEIRRQTGSAGKDFDAKAEIVRAPDGTLASKKSLFKQTGKQVAEDAGATIDNAKDAVKDLLKRDK</sequence>
<feature type="domain" description="TraG N-terminal Proteobacteria" evidence="3">
    <location>
        <begin position="3"/>
        <end position="466"/>
    </location>
</feature>
<dbReference type="EMBL" id="BKAD01000029">
    <property type="protein sequence ID" value="GEP31405.1"/>
    <property type="molecule type" value="Genomic_DNA"/>
</dbReference>
<keyword evidence="2" id="KW-1133">Transmembrane helix</keyword>